<evidence type="ECO:0000313" key="1">
    <source>
        <dbReference type="EMBL" id="KAF7514070.1"/>
    </source>
</evidence>
<comment type="caution">
    <text evidence="1">The sequence shown here is derived from an EMBL/GenBank/DDBJ whole genome shotgun (WGS) entry which is preliminary data.</text>
</comment>
<accession>A0A8H7AZN4</accession>
<organism evidence="1 2">
    <name type="scientific">Endocarpon pusillum</name>
    <dbReference type="NCBI Taxonomy" id="364733"/>
    <lineage>
        <taxon>Eukaryota</taxon>
        <taxon>Fungi</taxon>
        <taxon>Dikarya</taxon>
        <taxon>Ascomycota</taxon>
        <taxon>Pezizomycotina</taxon>
        <taxon>Eurotiomycetes</taxon>
        <taxon>Chaetothyriomycetidae</taxon>
        <taxon>Verrucariales</taxon>
        <taxon>Verrucariaceae</taxon>
        <taxon>Endocarpon</taxon>
    </lineage>
</organism>
<gene>
    <name evidence="1" type="ORF">GJ744_004395</name>
</gene>
<sequence length="89" mass="10168">MKRKLVCPPESARSRFFHERSLACTRGWGNYFSLLFAMFRLKTGLRLSFPFDWVVRGGENEDFLLVKPRVSPVGLDLVGNESVTFRGLG</sequence>
<evidence type="ECO:0000313" key="2">
    <source>
        <dbReference type="Proteomes" id="UP000606974"/>
    </source>
</evidence>
<keyword evidence="2" id="KW-1185">Reference proteome</keyword>
<dbReference type="Proteomes" id="UP000606974">
    <property type="component" value="Unassembled WGS sequence"/>
</dbReference>
<protein>
    <submittedName>
        <fullName evidence="1">Uncharacterized protein</fullName>
    </submittedName>
</protein>
<dbReference type="EMBL" id="JAACFV010000002">
    <property type="protein sequence ID" value="KAF7514070.1"/>
    <property type="molecule type" value="Genomic_DNA"/>
</dbReference>
<reference evidence="1" key="1">
    <citation type="submission" date="2020-02" db="EMBL/GenBank/DDBJ databases">
        <authorList>
            <person name="Palmer J.M."/>
        </authorList>
    </citation>
    <scope>NUCLEOTIDE SEQUENCE</scope>
    <source>
        <strain evidence="1">EPUS1.4</strain>
        <tissue evidence="1">Thallus</tissue>
    </source>
</reference>
<name>A0A8H7AZN4_9EURO</name>
<proteinExistence type="predicted"/>
<dbReference type="AlphaFoldDB" id="A0A8H7AZN4"/>